<keyword evidence="2" id="KW-0732">Signal</keyword>
<dbReference type="Proteomes" id="UP000580250">
    <property type="component" value="Unassembled WGS sequence"/>
</dbReference>
<evidence type="ECO:0000313" key="3">
    <source>
        <dbReference type="EMBL" id="CAD2179816.1"/>
    </source>
</evidence>
<proteinExistence type="predicted"/>
<comment type="caution">
    <text evidence="3">The sequence shown here is derived from an EMBL/GenBank/DDBJ whole genome shotgun (WGS) entry which is preliminary data.</text>
</comment>
<accession>A0A6V7VY00</accession>
<reference evidence="3 4" key="1">
    <citation type="submission" date="2020-08" db="EMBL/GenBank/DDBJ databases">
        <authorList>
            <person name="Koutsovoulos G."/>
            <person name="Danchin GJ E."/>
        </authorList>
    </citation>
    <scope>NUCLEOTIDE SEQUENCE [LARGE SCALE GENOMIC DNA]</scope>
</reference>
<evidence type="ECO:0000256" key="2">
    <source>
        <dbReference type="SAM" id="SignalP"/>
    </source>
</evidence>
<feature type="region of interest" description="Disordered" evidence="1">
    <location>
        <begin position="24"/>
        <end position="46"/>
    </location>
</feature>
<feature type="compositionally biased region" description="Low complexity" evidence="1">
    <location>
        <begin position="37"/>
        <end position="46"/>
    </location>
</feature>
<evidence type="ECO:0000313" key="4">
    <source>
        <dbReference type="Proteomes" id="UP000580250"/>
    </source>
</evidence>
<protein>
    <submittedName>
        <fullName evidence="3">Uncharacterized protein</fullName>
    </submittedName>
</protein>
<dbReference type="AlphaFoldDB" id="A0A6V7VY00"/>
<gene>
    <name evidence="3" type="ORF">MENT_LOCUS31848</name>
</gene>
<sequence length="110" mass="12807">MKIIILLTCLSIINLLYGTNKLNNTKDENNKNKKKILYGSSSSSKGKQIIDENREILLELNYNEDANGNETNNENEKEVPKAIQSKFIYDSLQQDWPRYKFDKGKNARFF</sequence>
<dbReference type="EMBL" id="CAJEWN010000354">
    <property type="protein sequence ID" value="CAD2179816.1"/>
    <property type="molecule type" value="Genomic_DNA"/>
</dbReference>
<organism evidence="3 4">
    <name type="scientific">Meloidogyne enterolobii</name>
    <name type="common">Root-knot nematode worm</name>
    <name type="synonym">Meloidogyne mayaguensis</name>
    <dbReference type="NCBI Taxonomy" id="390850"/>
    <lineage>
        <taxon>Eukaryota</taxon>
        <taxon>Metazoa</taxon>
        <taxon>Ecdysozoa</taxon>
        <taxon>Nematoda</taxon>
        <taxon>Chromadorea</taxon>
        <taxon>Rhabditida</taxon>
        <taxon>Tylenchina</taxon>
        <taxon>Tylenchomorpha</taxon>
        <taxon>Tylenchoidea</taxon>
        <taxon>Meloidogynidae</taxon>
        <taxon>Meloidogyninae</taxon>
        <taxon>Meloidogyne</taxon>
    </lineage>
</organism>
<name>A0A6V7VY00_MELEN</name>
<feature type="signal peptide" evidence="2">
    <location>
        <begin position="1"/>
        <end position="18"/>
    </location>
</feature>
<evidence type="ECO:0000256" key="1">
    <source>
        <dbReference type="SAM" id="MobiDB-lite"/>
    </source>
</evidence>
<feature type="chain" id="PRO_5027846581" evidence="2">
    <location>
        <begin position="19"/>
        <end position="110"/>
    </location>
</feature>